<evidence type="ECO:0000313" key="12">
    <source>
        <dbReference type="EMBL" id="RMZ55056.1"/>
    </source>
</evidence>
<reference evidence="11 13" key="1">
    <citation type="journal article" date="2014" name="BMC Genomics">
        <title>Oil accumulation mechanisms of the oleaginous microalga Chlorella protothecoides revealed through its genome, transcriptomes, and proteomes.</title>
        <authorList>
            <person name="Gao C."/>
            <person name="Wang Y."/>
            <person name="Shen Y."/>
            <person name="Yan D."/>
            <person name="He X."/>
            <person name="Dai J."/>
            <person name="Wu Q."/>
        </authorList>
    </citation>
    <scope>NUCLEOTIDE SEQUENCE [LARGE SCALE GENOMIC DNA]</scope>
    <source>
        <strain evidence="11 13">0710</strain>
    </source>
</reference>
<evidence type="ECO:0000256" key="2">
    <source>
        <dbReference type="ARBA" id="ARBA00007599"/>
    </source>
</evidence>
<dbReference type="KEGG" id="apro:F751_3341"/>
<dbReference type="eggNOG" id="ENOG502S3MQ">
    <property type="taxonomic scope" value="Eukaryota"/>
</dbReference>
<name>A0A087SBP6_AUXPR</name>
<sequence>MHSDARIDLISTGPEASDRLAEFIASASAPGDAFLLYGEVGAGKSHFSRAFIRAALKEPCLDVPSPTYLLQNTYEDATGRLYHHYDLYRLTDPSSLARLDLPSALAAGTCLIEWPERLGACAPAHPVTLRIACVAGAAEERRLFSLSFPDRDAARWVQVVRALRALGHRVGLDVQDQSGDAQA</sequence>
<evidence type="ECO:0000256" key="3">
    <source>
        <dbReference type="ARBA" id="ARBA00019010"/>
    </source>
</evidence>
<evidence type="ECO:0000256" key="10">
    <source>
        <dbReference type="ARBA" id="ARBA00032441"/>
    </source>
</evidence>
<dbReference type="PANTHER" id="PTHR33540">
    <property type="entry name" value="TRNA THREONYLCARBAMOYLADENOSINE BIOSYNTHESIS PROTEIN TSAE"/>
    <property type="match status" value="1"/>
</dbReference>
<dbReference type="Gene3D" id="3.40.50.300">
    <property type="entry name" value="P-loop containing nucleotide triphosphate hydrolases"/>
    <property type="match status" value="1"/>
</dbReference>
<evidence type="ECO:0000256" key="6">
    <source>
        <dbReference type="ARBA" id="ARBA00022723"/>
    </source>
</evidence>
<dbReference type="PANTHER" id="PTHR33540:SF2">
    <property type="entry name" value="TRNA THREONYLCARBAMOYLADENOSINE BIOSYNTHESIS PROTEIN TSAE"/>
    <property type="match status" value="1"/>
</dbReference>
<evidence type="ECO:0000256" key="9">
    <source>
        <dbReference type="ARBA" id="ARBA00022842"/>
    </source>
</evidence>
<keyword evidence="4" id="KW-0963">Cytoplasm</keyword>
<dbReference type="AlphaFoldDB" id="A0A087SBP6"/>
<evidence type="ECO:0000313" key="14">
    <source>
        <dbReference type="Proteomes" id="UP000279271"/>
    </source>
</evidence>
<evidence type="ECO:0000313" key="13">
    <source>
        <dbReference type="Proteomes" id="UP000028924"/>
    </source>
</evidence>
<dbReference type="Pfam" id="PF02367">
    <property type="entry name" value="TsaE"/>
    <property type="match status" value="1"/>
</dbReference>
<gene>
    <name evidence="12" type="ORF">APUTEX25_005682</name>
    <name evidence="11" type="ORF">F751_3341</name>
</gene>
<dbReference type="EMBL" id="KL662089">
    <property type="protein sequence ID" value="KFM23150.1"/>
    <property type="molecule type" value="Genomic_DNA"/>
</dbReference>
<dbReference type="SUPFAM" id="SSF52540">
    <property type="entry name" value="P-loop containing nucleoside triphosphate hydrolases"/>
    <property type="match status" value="1"/>
</dbReference>
<dbReference type="RefSeq" id="XP_011396020.1">
    <property type="nucleotide sequence ID" value="XM_011397718.1"/>
</dbReference>
<comment type="similarity">
    <text evidence="2">Belongs to the TsaE family.</text>
</comment>
<dbReference type="EMBL" id="QOKY01000171">
    <property type="protein sequence ID" value="RMZ55056.1"/>
    <property type="molecule type" value="Genomic_DNA"/>
</dbReference>
<reference evidence="12" key="3">
    <citation type="submission" date="2018-10" db="EMBL/GenBank/DDBJ databases">
        <authorList>
            <person name="Hovde B."/>
            <person name="Zhang X."/>
        </authorList>
    </citation>
    <scope>NUCLEOTIDE SEQUENCE [LARGE SCALE GENOMIC DNA]</scope>
    <source>
        <strain evidence="12">UTEX 25</strain>
    </source>
</reference>
<protein>
    <recommendedName>
        <fullName evidence="3">tRNA threonylcarbamoyladenosine biosynthesis protein TsaE</fullName>
    </recommendedName>
    <alternativeName>
        <fullName evidence="10">t(6)A37 threonylcarbamoyladenosine biosynthesis protein TsaE</fullName>
    </alternativeName>
</protein>
<evidence type="ECO:0000313" key="11">
    <source>
        <dbReference type="EMBL" id="KFM23150.1"/>
    </source>
</evidence>
<evidence type="ECO:0000256" key="1">
    <source>
        <dbReference type="ARBA" id="ARBA00004496"/>
    </source>
</evidence>
<dbReference type="GO" id="GO:0002949">
    <property type="term" value="P:tRNA threonylcarbamoyladenosine modification"/>
    <property type="evidence" value="ECO:0007669"/>
    <property type="project" value="InterPro"/>
</dbReference>
<keyword evidence="5" id="KW-0819">tRNA processing</keyword>
<keyword evidence="9" id="KW-0460">Magnesium</keyword>
<reference evidence="12" key="4">
    <citation type="submission" date="2018-11" db="EMBL/GenBank/DDBJ databases">
        <title>Characterization of plant carbon substrate utilization by Auxenochlorella protothecoides.</title>
        <authorList>
            <person name="Vogler B.W."/>
            <person name="Starkenburg S.R."/>
            <person name="Sudasinghe N."/>
            <person name="Schambach J.Y."/>
            <person name="Rollin J.A."/>
            <person name="Pattathil S."/>
            <person name="Barry A.N."/>
        </authorList>
    </citation>
    <scope>NUCLEOTIDE SEQUENCE [LARGE SCALE GENOMIC DNA]</scope>
    <source>
        <strain evidence="12">UTEX 25</strain>
    </source>
</reference>
<keyword evidence="7" id="KW-0547">Nucleotide-binding</keyword>
<proteinExistence type="inferred from homology"/>
<dbReference type="GO" id="GO:0046872">
    <property type="term" value="F:metal ion binding"/>
    <property type="evidence" value="ECO:0007669"/>
    <property type="project" value="UniProtKB-KW"/>
</dbReference>
<evidence type="ECO:0000256" key="5">
    <source>
        <dbReference type="ARBA" id="ARBA00022694"/>
    </source>
</evidence>
<comment type="subcellular location">
    <subcellularLocation>
        <location evidence="1">Cytoplasm</location>
    </subcellularLocation>
</comment>
<dbReference type="Proteomes" id="UP000028924">
    <property type="component" value="Unassembled WGS sequence"/>
</dbReference>
<dbReference type="GeneID" id="23614732"/>
<organism evidence="11 13">
    <name type="scientific">Auxenochlorella protothecoides</name>
    <name type="common">Green microalga</name>
    <name type="synonym">Chlorella protothecoides</name>
    <dbReference type="NCBI Taxonomy" id="3075"/>
    <lineage>
        <taxon>Eukaryota</taxon>
        <taxon>Viridiplantae</taxon>
        <taxon>Chlorophyta</taxon>
        <taxon>core chlorophytes</taxon>
        <taxon>Trebouxiophyceae</taxon>
        <taxon>Chlorellales</taxon>
        <taxon>Chlorellaceae</taxon>
        <taxon>Auxenochlorella</taxon>
    </lineage>
</organism>
<evidence type="ECO:0000256" key="4">
    <source>
        <dbReference type="ARBA" id="ARBA00022490"/>
    </source>
</evidence>
<evidence type="ECO:0000256" key="7">
    <source>
        <dbReference type="ARBA" id="ARBA00022741"/>
    </source>
</evidence>
<accession>A0A087SBP6</accession>
<dbReference type="GO" id="GO:0005737">
    <property type="term" value="C:cytoplasm"/>
    <property type="evidence" value="ECO:0007669"/>
    <property type="project" value="UniProtKB-SubCell"/>
</dbReference>
<keyword evidence="8" id="KW-0067">ATP-binding</keyword>
<dbReference type="Proteomes" id="UP000279271">
    <property type="component" value="Unassembled WGS sequence"/>
</dbReference>
<dbReference type="GO" id="GO:0005524">
    <property type="term" value="F:ATP binding"/>
    <property type="evidence" value="ECO:0007669"/>
    <property type="project" value="UniProtKB-KW"/>
</dbReference>
<reference evidence="14" key="2">
    <citation type="journal article" date="2018" name="Algal Res.">
        <title>Characterization of plant carbon substrate utilization by Auxenochlorella protothecoides.</title>
        <authorList>
            <person name="Vogler B.W."/>
            <person name="Starkenburg S.R."/>
            <person name="Sudasinghe N."/>
            <person name="Schambach J.Y."/>
            <person name="Rollin J.A."/>
            <person name="Pattathil S."/>
            <person name="Barry A.N."/>
        </authorList>
    </citation>
    <scope>NUCLEOTIDE SEQUENCE [LARGE SCALE GENOMIC DNA]</scope>
    <source>
        <strain evidence="14">UTEX 25</strain>
    </source>
</reference>
<evidence type="ECO:0000256" key="8">
    <source>
        <dbReference type="ARBA" id="ARBA00022840"/>
    </source>
</evidence>
<dbReference type="NCBIfam" id="TIGR00150">
    <property type="entry name" value="T6A_YjeE"/>
    <property type="match status" value="1"/>
</dbReference>
<dbReference type="InterPro" id="IPR027417">
    <property type="entry name" value="P-loop_NTPase"/>
</dbReference>
<keyword evidence="13" id="KW-1185">Reference proteome</keyword>
<dbReference type="OrthoDB" id="507945at2759"/>
<dbReference type="InterPro" id="IPR003442">
    <property type="entry name" value="T6A_TsaE"/>
</dbReference>
<dbReference type="STRING" id="3075.A0A087SBP6"/>
<keyword evidence="6" id="KW-0479">Metal-binding</keyword>